<feature type="domain" description="Pyrroloquinoline quinone-dependent pyranose dehydrogenase beta-propeller" evidence="2">
    <location>
        <begin position="399"/>
        <end position="509"/>
    </location>
</feature>
<feature type="compositionally biased region" description="Polar residues" evidence="1">
    <location>
        <begin position="59"/>
        <end position="76"/>
    </location>
</feature>
<dbReference type="Gene3D" id="2.120.10.30">
    <property type="entry name" value="TolB, C-terminal domain"/>
    <property type="match status" value="1"/>
</dbReference>
<keyword evidence="4" id="KW-1185">Reference proteome</keyword>
<protein>
    <recommendedName>
        <fullName evidence="2">Pyrroloquinoline quinone-dependent pyranose dehydrogenase beta-propeller domain-containing protein</fullName>
    </recommendedName>
</protein>
<dbReference type="STRING" id="947166.A0A1D1W230"/>
<feature type="domain" description="Pyrroloquinoline quinone-dependent pyranose dehydrogenase beta-propeller" evidence="2">
    <location>
        <begin position="179"/>
        <end position="354"/>
    </location>
</feature>
<dbReference type="InterPro" id="IPR054539">
    <property type="entry name" value="Beta-prop_PDH"/>
</dbReference>
<dbReference type="InterPro" id="IPR011041">
    <property type="entry name" value="Quinoprot_gluc/sorb_DH_b-prop"/>
</dbReference>
<proteinExistence type="predicted"/>
<evidence type="ECO:0000313" key="3">
    <source>
        <dbReference type="EMBL" id="GAV07471.1"/>
    </source>
</evidence>
<dbReference type="PANTHER" id="PTHR33546:SF1">
    <property type="entry name" value="LARGE, MULTIFUNCTIONAL SECRETED PROTEIN"/>
    <property type="match status" value="1"/>
</dbReference>
<dbReference type="SUPFAM" id="SSF50952">
    <property type="entry name" value="Soluble quinoprotein glucose dehydrogenase"/>
    <property type="match status" value="1"/>
</dbReference>
<evidence type="ECO:0000313" key="4">
    <source>
        <dbReference type="Proteomes" id="UP000186922"/>
    </source>
</evidence>
<gene>
    <name evidence="3" type="primary">RvY_17300-1</name>
    <name evidence="3" type="synonym">RvY_17300.1</name>
    <name evidence="3" type="ORF">RvY_17300</name>
</gene>
<feature type="compositionally biased region" description="Acidic residues" evidence="1">
    <location>
        <begin position="77"/>
        <end position="87"/>
    </location>
</feature>
<accession>A0A1D1W230</accession>
<feature type="region of interest" description="Disordered" evidence="1">
    <location>
        <begin position="59"/>
        <end position="87"/>
    </location>
</feature>
<dbReference type="AlphaFoldDB" id="A0A1D1W230"/>
<dbReference type="Pfam" id="PF22807">
    <property type="entry name" value="TrAA12"/>
    <property type="match status" value="2"/>
</dbReference>
<dbReference type="InterPro" id="IPR011042">
    <property type="entry name" value="6-blade_b-propeller_TolB-like"/>
</dbReference>
<dbReference type="PANTHER" id="PTHR33546">
    <property type="entry name" value="LARGE, MULTIFUNCTIONAL SECRETED PROTEIN-RELATED"/>
    <property type="match status" value="1"/>
</dbReference>
<name>A0A1D1W230_RAMVA</name>
<dbReference type="EMBL" id="BDGG01000015">
    <property type="protein sequence ID" value="GAV07471.1"/>
    <property type="molecule type" value="Genomic_DNA"/>
</dbReference>
<dbReference type="Proteomes" id="UP000186922">
    <property type="component" value="Unassembled WGS sequence"/>
</dbReference>
<dbReference type="OrthoDB" id="507128at2759"/>
<organism evidence="3 4">
    <name type="scientific">Ramazzottius varieornatus</name>
    <name type="common">Water bear</name>
    <name type="synonym">Tardigrade</name>
    <dbReference type="NCBI Taxonomy" id="947166"/>
    <lineage>
        <taxon>Eukaryota</taxon>
        <taxon>Metazoa</taxon>
        <taxon>Ecdysozoa</taxon>
        <taxon>Tardigrada</taxon>
        <taxon>Eutardigrada</taxon>
        <taxon>Parachela</taxon>
        <taxon>Hypsibioidea</taxon>
        <taxon>Ramazzottiidae</taxon>
        <taxon>Ramazzottius</taxon>
    </lineage>
</organism>
<sequence>MESAPEPKISAVTANFVSHMDPATHNLQLNIPVASSDLAALLASIRQIKEQVNSKLTTVIQHSQAETSHAETTNQPVDEDDDDEEEEDYLAKLNSSLSQMALLLLQTTQSQVAFQAVTHFDKPVLHSIDPASLPPPFATESRDREARVVPLPADVPLTAPKGFRVNVFSGHDEPEIYGAPRQMVLAPNGDIFLTDMMRDQIHVLRDTNKDGVADQRFLFASYGLEAPFGLAFNGNYLYVGNVDEVVRFSYKPGQVTASGPPEFVVKLTNETRNFGHTTRNIVFSQDGTKFYVSVGSSGNVDIETNPIRAGISVYNADGSNHAVYASGIRNPVGLAFNPTTGLLWAAVNERDELGEDLVPDFVTSVRQGGFYGFPYSYLGQNVDPRIPANESRPDLVEKALVPDVLLTSHSAALGLAFYTGAMFPEEYKGDAFVALHGSWNRWNMTGYKIIRIKFASDGKPIRNEYMDFLTGWLPHWDSSQVYGRPVGILVNTDGSLLISDDGARKIWRLSYVKDNTQTSTPSSGVKSALVSGLCSMLLLVVGSLILRTWSLN</sequence>
<evidence type="ECO:0000259" key="2">
    <source>
        <dbReference type="Pfam" id="PF22807"/>
    </source>
</evidence>
<evidence type="ECO:0000256" key="1">
    <source>
        <dbReference type="SAM" id="MobiDB-lite"/>
    </source>
</evidence>
<comment type="caution">
    <text evidence="3">The sequence shown here is derived from an EMBL/GenBank/DDBJ whole genome shotgun (WGS) entry which is preliminary data.</text>
</comment>
<reference evidence="3 4" key="1">
    <citation type="journal article" date="2016" name="Nat. Commun.">
        <title>Extremotolerant tardigrade genome and improved radiotolerance of human cultured cells by tardigrade-unique protein.</title>
        <authorList>
            <person name="Hashimoto T."/>
            <person name="Horikawa D.D."/>
            <person name="Saito Y."/>
            <person name="Kuwahara H."/>
            <person name="Kozuka-Hata H."/>
            <person name="Shin-I T."/>
            <person name="Minakuchi Y."/>
            <person name="Ohishi K."/>
            <person name="Motoyama A."/>
            <person name="Aizu T."/>
            <person name="Enomoto A."/>
            <person name="Kondo K."/>
            <person name="Tanaka S."/>
            <person name="Hara Y."/>
            <person name="Koshikawa S."/>
            <person name="Sagara H."/>
            <person name="Miura T."/>
            <person name="Yokobori S."/>
            <person name="Miyagawa K."/>
            <person name="Suzuki Y."/>
            <person name="Kubo T."/>
            <person name="Oyama M."/>
            <person name="Kohara Y."/>
            <person name="Fujiyama A."/>
            <person name="Arakawa K."/>
            <person name="Katayama T."/>
            <person name="Toyoda A."/>
            <person name="Kunieda T."/>
        </authorList>
    </citation>
    <scope>NUCLEOTIDE SEQUENCE [LARGE SCALE GENOMIC DNA]</scope>
    <source>
        <strain evidence="3 4">YOKOZUNA-1</strain>
    </source>
</reference>